<dbReference type="EMBL" id="DS231738">
    <property type="protein sequence ID" value="KNB19977.1"/>
    <property type="molecule type" value="Genomic_DNA"/>
</dbReference>
<proteinExistence type="predicted"/>
<dbReference type="VEuPathDB" id="FungiDB:FOXG_17244"/>
<protein>
    <submittedName>
        <fullName evidence="1">Uncharacterized protein</fullName>
    </submittedName>
</protein>
<reference evidence="1" key="1">
    <citation type="submission" date="2007-04" db="EMBL/GenBank/DDBJ databases">
        <authorList>
            <consortium name="The Broad Institute Genome Sequencing Platform"/>
            <person name="Birren B."/>
            <person name="Lander E."/>
            <person name="Galagan J."/>
            <person name="Nusbaum C."/>
            <person name="Devon K."/>
            <person name="Ma L.-J."/>
            <person name="Jaffe D."/>
            <person name="Butler J."/>
            <person name="Alvarez P."/>
            <person name="Gnerre S."/>
            <person name="Grabherr M."/>
            <person name="Kleber M."/>
            <person name="Mauceli E."/>
            <person name="Brockman W."/>
            <person name="MacCallum I.A."/>
            <person name="Young S."/>
            <person name="LaButti K."/>
            <person name="DeCaprio D."/>
            <person name="Crawford M."/>
            <person name="Koehrsen M."/>
            <person name="Engels R."/>
            <person name="Montgomery P."/>
            <person name="Pearson M."/>
            <person name="Howarth C."/>
            <person name="Larson L."/>
            <person name="White J."/>
            <person name="O'Leary S."/>
            <person name="Kodira C."/>
            <person name="Zeng Q."/>
            <person name="Yandava C."/>
            <person name="Alvarado L."/>
            <person name="Kistler C."/>
            <person name="Shim W.-B."/>
            <person name="Kang S."/>
            <person name="Woloshuk C."/>
        </authorList>
    </citation>
    <scope>NUCLEOTIDE SEQUENCE</scope>
    <source>
        <strain evidence="1">4287</strain>
    </source>
</reference>
<dbReference type="GeneID" id="28958035"/>
<accession>A0A0J9WVR2</accession>
<dbReference type="RefSeq" id="XP_018258022.1">
    <property type="nucleotide sequence ID" value="XM_018397262.1"/>
</dbReference>
<dbReference type="Proteomes" id="UP000009097">
    <property type="component" value="Unassembled WGS sequence"/>
</dbReference>
<gene>
    <name evidence="1" type="ORF">FOXG_17244</name>
</gene>
<organism evidence="1 2">
    <name type="scientific">Fusarium oxysporum f. sp. lycopersici (strain 4287 / CBS 123668 / FGSC 9935 / NRRL 34936)</name>
    <name type="common">Fusarium vascular wilt of tomato</name>
    <dbReference type="NCBI Taxonomy" id="426428"/>
    <lineage>
        <taxon>Eukaryota</taxon>
        <taxon>Fungi</taxon>
        <taxon>Dikarya</taxon>
        <taxon>Ascomycota</taxon>
        <taxon>Pezizomycotina</taxon>
        <taxon>Sordariomycetes</taxon>
        <taxon>Hypocreomycetidae</taxon>
        <taxon>Hypocreales</taxon>
        <taxon>Nectriaceae</taxon>
        <taxon>Fusarium</taxon>
        <taxon>Fusarium oxysporum species complex</taxon>
    </lineage>
</organism>
<name>A0A0J9WVR2_FUSO4</name>
<sequence length="147" mass="16670">MTDFGAMPWLKVLCVTGYVPWGQPGLARGLPIRGIQPSLTAEVLSLIHDVSGEIIRRHRCRELLKFVSLISQKPSPKKETHQLSSILSWKRGANTSPITIAEDSLSNYVLLIYDDRGLHSITQYCSFPKMQIRSQRKASIYWTMLQT</sequence>
<dbReference type="EMBL" id="DS231738">
    <property type="protein sequence ID" value="KNB19978.1"/>
    <property type="molecule type" value="Genomic_DNA"/>
</dbReference>
<evidence type="ECO:0000313" key="2">
    <source>
        <dbReference type="Proteomes" id="UP000009097"/>
    </source>
</evidence>
<dbReference type="RefSeq" id="XP_018258023.1">
    <property type="nucleotide sequence ID" value="XM_018397263.1"/>
</dbReference>
<evidence type="ECO:0000313" key="1">
    <source>
        <dbReference type="EMBL" id="KNB19977.1"/>
    </source>
</evidence>
<dbReference type="AlphaFoldDB" id="A0A0J9WVR2"/>
<reference evidence="1" key="2">
    <citation type="journal article" date="2010" name="Nature">
        <title>Comparative genomics reveals mobile pathogenicity chromosomes in Fusarium.</title>
        <authorList>
            <person name="Ma L.J."/>
            <person name="van der Does H.C."/>
            <person name="Borkovich K.A."/>
            <person name="Coleman J.J."/>
            <person name="Daboussi M.J."/>
            <person name="Di Pietro A."/>
            <person name="Dufresne M."/>
            <person name="Freitag M."/>
            <person name="Grabherr M."/>
            <person name="Henrissat B."/>
            <person name="Houterman P.M."/>
            <person name="Kang S."/>
            <person name="Shim W.B."/>
            <person name="Woloshuk C."/>
            <person name="Xie X."/>
            <person name="Xu J.R."/>
            <person name="Antoniw J."/>
            <person name="Baker S.E."/>
            <person name="Bluhm B.H."/>
            <person name="Breakspear A."/>
            <person name="Brown D.W."/>
            <person name="Butchko R.A."/>
            <person name="Chapman S."/>
            <person name="Coulson R."/>
            <person name="Coutinho P.M."/>
            <person name="Danchin E.G."/>
            <person name="Diener A."/>
            <person name="Gale L.R."/>
            <person name="Gardiner D.M."/>
            <person name="Goff S."/>
            <person name="Hammond-Kosack K.E."/>
            <person name="Hilburn K."/>
            <person name="Hua-Van A."/>
            <person name="Jonkers W."/>
            <person name="Kazan K."/>
            <person name="Kodira C.D."/>
            <person name="Koehrsen M."/>
            <person name="Kumar L."/>
            <person name="Lee Y.H."/>
            <person name="Li L."/>
            <person name="Manners J.M."/>
            <person name="Miranda-Saavedra D."/>
            <person name="Mukherjee M."/>
            <person name="Park G."/>
            <person name="Park J."/>
            <person name="Park S.Y."/>
            <person name="Proctor R.H."/>
            <person name="Regev A."/>
            <person name="Ruiz-Roldan M.C."/>
            <person name="Sain D."/>
            <person name="Sakthikumar S."/>
            <person name="Sykes S."/>
            <person name="Schwartz D.C."/>
            <person name="Turgeon B.G."/>
            <person name="Wapinski I."/>
            <person name="Yoder O."/>
            <person name="Young S."/>
            <person name="Zeng Q."/>
            <person name="Zhou S."/>
            <person name="Galagan J."/>
            <person name="Cuomo C.A."/>
            <person name="Kistler H.C."/>
            <person name="Rep M."/>
        </authorList>
    </citation>
    <scope>NUCLEOTIDE SEQUENCE [LARGE SCALE GENOMIC DNA]</scope>
    <source>
        <strain evidence="1">4287</strain>
    </source>
</reference>
<dbReference type="KEGG" id="fox:FOXG_17244"/>